<sequence>MKIPYEYRRVSCANKALAPAQFIVDMKIPYANYFVQLRIAVDNELQAGFYHSRVAQWKRAGPITQRSVDRNHALLETLFTA</sequence>
<comment type="caution">
    <text evidence="1">The sequence shown here is derived from an EMBL/GenBank/DDBJ whole genome shotgun (WGS) entry which is preliminary data.</text>
</comment>
<gene>
    <name evidence="1" type="ORF">AVEN_261915_1</name>
</gene>
<reference evidence="1 2" key="1">
    <citation type="journal article" date="2019" name="Sci. Rep.">
        <title>Orb-weaving spider Araneus ventricosus genome elucidates the spidroin gene catalogue.</title>
        <authorList>
            <person name="Kono N."/>
            <person name="Nakamura H."/>
            <person name="Ohtoshi R."/>
            <person name="Moran D.A.P."/>
            <person name="Shinohara A."/>
            <person name="Yoshida Y."/>
            <person name="Fujiwara M."/>
            <person name="Mori M."/>
            <person name="Tomita M."/>
            <person name="Arakawa K."/>
        </authorList>
    </citation>
    <scope>NUCLEOTIDE SEQUENCE [LARGE SCALE GENOMIC DNA]</scope>
</reference>
<dbReference type="EMBL" id="BGPR01119761">
    <property type="protein sequence ID" value="GBN16671.1"/>
    <property type="molecule type" value="Genomic_DNA"/>
</dbReference>
<dbReference type="OrthoDB" id="10068351at2759"/>
<evidence type="ECO:0000313" key="2">
    <source>
        <dbReference type="Proteomes" id="UP000499080"/>
    </source>
</evidence>
<evidence type="ECO:0000313" key="1">
    <source>
        <dbReference type="EMBL" id="GBN16671.1"/>
    </source>
</evidence>
<proteinExistence type="predicted"/>
<keyword evidence="2" id="KW-1185">Reference proteome</keyword>
<accession>A0A4Y2LPI2</accession>
<organism evidence="1 2">
    <name type="scientific">Araneus ventricosus</name>
    <name type="common">Orbweaver spider</name>
    <name type="synonym">Epeira ventricosa</name>
    <dbReference type="NCBI Taxonomy" id="182803"/>
    <lineage>
        <taxon>Eukaryota</taxon>
        <taxon>Metazoa</taxon>
        <taxon>Ecdysozoa</taxon>
        <taxon>Arthropoda</taxon>
        <taxon>Chelicerata</taxon>
        <taxon>Arachnida</taxon>
        <taxon>Araneae</taxon>
        <taxon>Araneomorphae</taxon>
        <taxon>Entelegynae</taxon>
        <taxon>Araneoidea</taxon>
        <taxon>Araneidae</taxon>
        <taxon>Araneus</taxon>
    </lineage>
</organism>
<name>A0A4Y2LPI2_ARAVE</name>
<dbReference type="AlphaFoldDB" id="A0A4Y2LPI2"/>
<protein>
    <submittedName>
        <fullName evidence="1">Uncharacterized protein</fullName>
    </submittedName>
</protein>
<dbReference type="Proteomes" id="UP000499080">
    <property type="component" value="Unassembled WGS sequence"/>
</dbReference>